<dbReference type="Pfam" id="PF00171">
    <property type="entry name" value="Aldedh"/>
    <property type="match status" value="1"/>
</dbReference>
<comment type="caution">
    <text evidence="14">The sequence shown here is derived from an EMBL/GenBank/DDBJ whole genome shotgun (WGS) entry which is preliminary data.</text>
</comment>
<evidence type="ECO:0000256" key="1">
    <source>
        <dbReference type="ARBA" id="ARBA00008279"/>
    </source>
</evidence>
<dbReference type="Gene3D" id="3.40.605.10">
    <property type="entry name" value="Aldehyde Dehydrogenase, Chain A, domain 1"/>
    <property type="match status" value="1"/>
</dbReference>
<dbReference type="InterPro" id="IPR015946">
    <property type="entry name" value="KH_dom-like_a/b"/>
</dbReference>
<evidence type="ECO:0000313" key="15">
    <source>
        <dbReference type="Proteomes" id="UP001154282"/>
    </source>
</evidence>
<dbReference type="FunFam" id="3.40.50.300:FF:000040">
    <property type="entry name" value="GTPase Der"/>
    <property type="match status" value="1"/>
</dbReference>
<dbReference type="Pfam" id="PF01926">
    <property type="entry name" value="MMR_HSR1"/>
    <property type="match status" value="2"/>
</dbReference>
<dbReference type="FunFam" id="3.40.50.300:FF:001185">
    <property type="entry name" value="GTPase Der"/>
    <property type="match status" value="1"/>
</dbReference>
<evidence type="ECO:0000256" key="2">
    <source>
        <dbReference type="ARBA" id="ARBA00009986"/>
    </source>
</evidence>
<accession>A0AAV0JQX4</accession>
<sequence>MSTVTATAALFAAKPFSISASFPSLCKFTISHTFLSSAKASFFPLQPPRSSSPLPGLITCKSSIDDDQEEIAEPDTELDQEFDESDGEDYEFDVDELEQEAKVAVREYSSSLSRELIIDDEADTRKESRKQRRKKLTVKEIPDHLLSKVAIVGRPNVGKSALFNRLVGENKAIVVDEPGVTRDRLYGRSFWGDHEFMVVDTGGVITVSKSKNEVMEELAITTTIGMEGIPLASREAAVARMPSMIERQATAAVEESSTIIFLVDGQAGLTAADVEIADWLRKHYSHKFVILAVNKCESPKKGIMQVSDFWTLGFSPLPISALSGTGTGELLDLVCSGLAKAEVSEDLHEELEEDYIPAISIVGRPNVGKSSILNALVGEDRTIVSPISGTTRDAIDTEFTGPDGQKFRLIDTAGIRKRAAVASSGSTTEALSVNRAFRAIRRSDVVALVIEAMACITEQDFKIAERIEKEGKGCLIVVNKWDTIPNKNQQSAVYYEQDVREKLRILQWAPIVYATAISGHSVDRVIVAASEVEKERSRRLSTATLNQVVQEALAFKSPPRTRGGKRGRIYYCTQAAIRPPTFVFFVNEANLFPETYRRYMEKQLRKDAGFPGTPIRLLWRNRRKMGKMDGAGDSGLCIFFHNIVMTRYDVKTLGSDLEDMRDYFRSGKTKDWEWRNAQLKGLLSFLKQNEAQIFQALKDDLGKPQVEAYRDEIGTLVKSVRFAVKGLKGWMSSNGAKMPKVALLTSGEVVPEPLGLVLIISSWNFPFGVSLEPLIGAIAAGNTMVLKPSELAPACASVLANVLPTYLDKKAVRIIQGGPEVGEKLLQQKWDKIFFTGSVRVGKLVMAAAVEHLTPVALELGGKCPAVLDSLAPWPMKVAINRILVSKFGTCGGQACIAVDYVLVEKRLASSLVELMKVLVKDMFGEKPRESNSLTRIISKQHFSRLKSLLNDPEVKASVVHGGSMDEEHLYIEPTIIVDPPLNSQIMTEEVFGPLLPIITLEKIEDSINFINARPKPLALYAFTKNQSFSKRILSETSSGSVVFNDANIQYCADTLPFGGVGESGMGSYHGKYSFDTFSHYKAILRRSYLTDFWYRFPPWNYRKLLLFEATYHFDYITLLLVILGLKRSRYRC</sequence>
<dbReference type="Gene3D" id="3.40.50.300">
    <property type="entry name" value="P-loop containing nucleotide triphosphate hydrolases"/>
    <property type="match status" value="2"/>
</dbReference>
<evidence type="ECO:0000256" key="11">
    <source>
        <dbReference type="ARBA" id="ARBA00032345"/>
    </source>
</evidence>
<evidence type="ECO:0000256" key="5">
    <source>
        <dbReference type="ARBA" id="ARBA00022737"/>
    </source>
</evidence>
<name>A0AAV0JQX4_9ROSI</name>
<reference evidence="14" key="1">
    <citation type="submission" date="2022-08" db="EMBL/GenBank/DDBJ databases">
        <authorList>
            <person name="Gutierrez-Valencia J."/>
        </authorList>
    </citation>
    <scope>NUCLEOTIDE SEQUENCE</scope>
</reference>
<dbReference type="FunFam" id="3.40.309.10:FF:000003">
    <property type="entry name" value="Aldehyde dehydrogenase"/>
    <property type="match status" value="1"/>
</dbReference>
<dbReference type="EC" id="1.2.1.3" evidence="10"/>
<keyword evidence="15" id="KW-1185">Reference proteome</keyword>
<dbReference type="InterPro" id="IPR032859">
    <property type="entry name" value="KH_dom-like"/>
</dbReference>
<dbReference type="PANTHER" id="PTHR43834">
    <property type="entry name" value="GTPASE DER"/>
    <property type="match status" value="1"/>
</dbReference>
<dbReference type="GO" id="GO:0009737">
    <property type="term" value="P:response to abscisic acid"/>
    <property type="evidence" value="ECO:0007669"/>
    <property type="project" value="UniProtKB-ARBA"/>
</dbReference>
<dbReference type="SUPFAM" id="SSF53720">
    <property type="entry name" value="ALDH-like"/>
    <property type="match status" value="1"/>
</dbReference>
<dbReference type="PRINTS" id="PR00326">
    <property type="entry name" value="GTP1OBG"/>
</dbReference>
<keyword evidence="7" id="KW-0560">Oxidoreductase</keyword>
<dbReference type="Pfam" id="PF14714">
    <property type="entry name" value="KH_dom-like"/>
    <property type="match status" value="1"/>
</dbReference>
<evidence type="ECO:0000256" key="4">
    <source>
        <dbReference type="ARBA" id="ARBA00022517"/>
    </source>
</evidence>
<dbReference type="InterPro" id="IPR015590">
    <property type="entry name" value="Aldehyde_DH_dom"/>
</dbReference>
<evidence type="ECO:0000256" key="10">
    <source>
        <dbReference type="ARBA" id="ARBA00024226"/>
    </source>
</evidence>
<comment type="catalytic activity">
    <reaction evidence="12">
        <text>an aldehyde + NAD(+) + H2O = a carboxylate + NADH + 2 H(+)</text>
        <dbReference type="Rhea" id="RHEA:16185"/>
        <dbReference type="ChEBI" id="CHEBI:15377"/>
        <dbReference type="ChEBI" id="CHEBI:15378"/>
        <dbReference type="ChEBI" id="CHEBI:17478"/>
        <dbReference type="ChEBI" id="CHEBI:29067"/>
        <dbReference type="ChEBI" id="CHEBI:57540"/>
        <dbReference type="ChEBI" id="CHEBI:57945"/>
        <dbReference type="EC" id="1.2.1.3"/>
    </reaction>
</comment>
<evidence type="ECO:0000256" key="8">
    <source>
        <dbReference type="ARBA" id="ARBA00023027"/>
    </source>
</evidence>
<keyword evidence="5" id="KW-0677">Repeat</keyword>
<dbReference type="AlphaFoldDB" id="A0AAV0JQX4"/>
<keyword evidence="4" id="KW-0690">Ribosome biogenesis</keyword>
<dbReference type="InterPro" id="IPR006073">
    <property type="entry name" value="GTP-bd"/>
</dbReference>
<keyword evidence="8" id="KW-0520">NAD</keyword>
<evidence type="ECO:0000256" key="9">
    <source>
        <dbReference type="ARBA" id="ARBA00023134"/>
    </source>
</evidence>
<dbReference type="InterPro" id="IPR016484">
    <property type="entry name" value="GTPase_Der"/>
</dbReference>
<keyword evidence="9" id="KW-0342">GTP-binding</keyword>
<evidence type="ECO:0000256" key="3">
    <source>
        <dbReference type="ARBA" id="ARBA00020953"/>
    </source>
</evidence>
<evidence type="ECO:0000256" key="6">
    <source>
        <dbReference type="ARBA" id="ARBA00022741"/>
    </source>
</evidence>
<gene>
    <name evidence="14" type="ORF">LITE_LOCUS15516</name>
</gene>
<dbReference type="GO" id="GO:0004029">
    <property type="term" value="F:aldehyde dehydrogenase (NAD+) activity"/>
    <property type="evidence" value="ECO:0007669"/>
    <property type="project" value="UniProtKB-EC"/>
</dbReference>
<evidence type="ECO:0000259" key="13">
    <source>
        <dbReference type="PROSITE" id="PS51712"/>
    </source>
</evidence>
<comment type="similarity">
    <text evidence="1">Belongs to the TRAFAC class TrmE-Era-EngA-EngB-Septin-like GTPase superfamily. EngA (Der) GTPase family.</text>
</comment>
<dbReference type="GO" id="GO:0009507">
    <property type="term" value="C:chloroplast"/>
    <property type="evidence" value="ECO:0007669"/>
    <property type="project" value="TreeGrafter"/>
</dbReference>
<dbReference type="Proteomes" id="UP001154282">
    <property type="component" value="Unassembled WGS sequence"/>
</dbReference>
<comment type="similarity">
    <text evidence="2">Belongs to the aldehyde dehydrogenase family.</text>
</comment>
<dbReference type="Gene3D" id="3.30.300.20">
    <property type="match status" value="1"/>
</dbReference>
<dbReference type="InterPro" id="IPR016163">
    <property type="entry name" value="Ald_DH_C"/>
</dbReference>
<evidence type="ECO:0000256" key="12">
    <source>
        <dbReference type="ARBA" id="ARBA00049194"/>
    </source>
</evidence>
<protein>
    <recommendedName>
        <fullName evidence="3">GTPase Der</fullName>
        <ecNumber evidence="10">1.2.1.3</ecNumber>
    </recommendedName>
    <alternativeName>
        <fullName evidence="11">GTP-binding protein EngA</fullName>
    </alternativeName>
</protein>
<dbReference type="PANTHER" id="PTHR43834:SF2">
    <property type="entry name" value="GTPASE DER"/>
    <property type="match status" value="1"/>
</dbReference>
<dbReference type="SUPFAM" id="SSF52540">
    <property type="entry name" value="P-loop containing nucleoside triphosphate hydrolases"/>
    <property type="match status" value="2"/>
</dbReference>
<dbReference type="InterPro" id="IPR016162">
    <property type="entry name" value="Ald_DH_N"/>
</dbReference>
<proteinExistence type="inferred from homology"/>
<evidence type="ECO:0000313" key="14">
    <source>
        <dbReference type="EMBL" id="CAI0412359.1"/>
    </source>
</evidence>
<dbReference type="InterPro" id="IPR016161">
    <property type="entry name" value="Ald_DH/histidinol_DH"/>
</dbReference>
<dbReference type="InterPro" id="IPR005225">
    <property type="entry name" value="Small_GTP-bd"/>
</dbReference>
<dbReference type="PROSITE" id="PS51712">
    <property type="entry name" value="G_ENGA"/>
    <property type="match status" value="1"/>
</dbReference>
<dbReference type="EMBL" id="CAMGYJ010000005">
    <property type="protein sequence ID" value="CAI0412359.1"/>
    <property type="molecule type" value="Genomic_DNA"/>
</dbReference>
<keyword evidence="6" id="KW-0547">Nucleotide-binding</keyword>
<evidence type="ECO:0000256" key="7">
    <source>
        <dbReference type="ARBA" id="ARBA00023002"/>
    </source>
</evidence>
<dbReference type="InterPro" id="IPR027417">
    <property type="entry name" value="P-loop_NTPase"/>
</dbReference>
<organism evidence="14 15">
    <name type="scientific">Linum tenue</name>
    <dbReference type="NCBI Taxonomy" id="586396"/>
    <lineage>
        <taxon>Eukaryota</taxon>
        <taxon>Viridiplantae</taxon>
        <taxon>Streptophyta</taxon>
        <taxon>Embryophyta</taxon>
        <taxon>Tracheophyta</taxon>
        <taxon>Spermatophyta</taxon>
        <taxon>Magnoliopsida</taxon>
        <taxon>eudicotyledons</taxon>
        <taxon>Gunneridae</taxon>
        <taxon>Pentapetalae</taxon>
        <taxon>rosids</taxon>
        <taxon>fabids</taxon>
        <taxon>Malpighiales</taxon>
        <taxon>Linaceae</taxon>
        <taxon>Linum</taxon>
    </lineage>
</organism>
<dbReference type="CDD" id="cd01895">
    <property type="entry name" value="EngA2"/>
    <property type="match status" value="1"/>
</dbReference>
<dbReference type="GO" id="GO:0009414">
    <property type="term" value="P:response to water deprivation"/>
    <property type="evidence" value="ECO:0007669"/>
    <property type="project" value="UniProtKB-ARBA"/>
</dbReference>
<dbReference type="NCBIfam" id="TIGR03594">
    <property type="entry name" value="GTPase_EngA"/>
    <property type="match status" value="1"/>
</dbReference>
<dbReference type="GO" id="GO:0005525">
    <property type="term" value="F:GTP binding"/>
    <property type="evidence" value="ECO:0007669"/>
    <property type="project" value="UniProtKB-KW"/>
</dbReference>
<dbReference type="GO" id="GO:0042254">
    <property type="term" value="P:ribosome biogenesis"/>
    <property type="evidence" value="ECO:0007669"/>
    <property type="project" value="UniProtKB-KW"/>
</dbReference>
<dbReference type="InterPro" id="IPR031166">
    <property type="entry name" value="G_ENGA"/>
</dbReference>
<dbReference type="CDD" id="cd01894">
    <property type="entry name" value="EngA1"/>
    <property type="match status" value="1"/>
</dbReference>
<feature type="domain" description="EngA-type G" evidence="13">
    <location>
        <begin position="357"/>
        <end position="537"/>
    </location>
</feature>
<dbReference type="HAMAP" id="MF_00195">
    <property type="entry name" value="GTPase_Der"/>
    <property type="match status" value="1"/>
</dbReference>
<dbReference type="Gene3D" id="3.40.309.10">
    <property type="entry name" value="Aldehyde Dehydrogenase, Chain A, domain 2"/>
    <property type="match status" value="1"/>
</dbReference>
<dbReference type="FunFam" id="3.40.605.10:FF:000004">
    <property type="entry name" value="Aldehyde dehydrogenase"/>
    <property type="match status" value="1"/>
</dbReference>
<dbReference type="NCBIfam" id="TIGR00231">
    <property type="entry name" value="small_GTP"/>
    <property type="match status" value="1"/>
</dbReference>
<dbReference type="FunFam" id="3.30.300.20:FF:000004">
    <property type="entry name" value="GTPase Der"/>
    <property type="match status" value="1"/>
</dbReference>